<keyword evidence="1" id="KW-1133">Transmembrane helix</keyword>
<feature type="transmembrane region" description="Helical" evidence="1">
    <location>
        <begin position="99"/>
        <end position="117"/>
    </location>
</feature>
<dbReference type="EMBL" id="JANVFT010000105">
    <property type="protein sequence ID" value="KAJ4467798.1"/>
    <property type="molecule type" value="Genomic_DNA"/>
</dbReference>
<accession>A0ABQ8V4P0</accession>
<evidence type="ECO:0000313" key="4">
    <source>
        <dbReference type="Proteomes" id="UP001150217"/>
    </source>
</evidence>
<dbReference type="InterPro" id="IPR056121">
    <property type="entry name" value="DUF7704"/>
</dbReference>
<dbReference type="PANTHER" id="PTHR37019:SF2">
    <property type="entry name" value="EXPERA DOMAIN-CONTAINING PROTEIN"/>
    <property type="match status" value="1"/>
</dbReference>
<reference evidence="3" key="1">
    <citation type="submission" date="2022-08" db="EMBL/GenBank/DDBJ databases">
        <title>A Global Phylogenomic Analysis of the Shiitake Genus Lentinula.</title>
        <authorList>
            <consortium name="DOE Joint Genome Institute"/>
            <person name="Sierra-Patev S."/>
            <person name="Min B."/>
            <person name="Naranjo-Ortiz M."/>
            <person name="Looney B."/>
            <person name="Konkel Z."/>
            <person name="Slot J.C."/>
            <person name="Sakamoto Y."/>
            <person name="Steenwyk J.L."/>
            <person name="Rokas A."/>
            <person name="Carro J."/>
            <person name="Camarero S."/>
            <person name="Ferreira P."/>
            <person name="Molpeceres G."/>
            <person name="Ruiz-Duenas F.J."/>
            <person name="Serrano A."/>
            <person name="Henrissat B."/>
            <person name="Drula E."/>
            <person name="Hughes K.W."/>
            <person name="Mata J.L."/>
            <person name="Ishikawa N.K."/>
            <person name="Vargas-Isla R."/>
            <person name="Ushijima S."/>
            <person name="Smith C.A."/>
            <person name="Ahrendt S."/>
            <person name="Andreopoulos W."/>
            <person name="He G."/>
            <person name="Labutti K."/>
            <person name="Lipzen A."/>
            <person name="Ng V."/>
            <person name="Riley R."/>
            <person name="Sandor L."/>
            <person name="Barry K."/>
            <person name="Martinez A.T."/>
            <person name="Xiao Y."/>
            <person name="Gibbons J.G."/>
            <person name="Terashima K."/>
            <person name="Grigoriev I.V."/>
            <person name="Hibbett D.S."/>
        </authorList>
    </citation>
    <scope>NUCLEOTIDE SEQUENCE</scope>
    <source>
        <strain evidence="3">RHP3577 ss4</strain>
    </source>
</reference>
<dbReference type="Proteomes" id="UP001150217">
    <property type="component" value="Unassembled WGS sequence"/>
</dbReference>
<name>A0ABQ8V4P0_9AGAR</name>
<gene>
    <name evidence="3" type="ORF">C8R41DRAFT_930983</name>
</gene>
<keyword evidence="1" id="KW-0812">Transmembrane</keyword>
<keyword evidence="1" id="KW-0472">Membrane</keyword>
<feature type="transmembrane region" description="Helical" evidence="1">
    <location>
        <begin position="12"/>
        <end position="34"/>
    </location>
</feature>
<feature type="domain" description="DUF7704" evidence="2">
    <location>
        <begin position="6"/>
        <end position="166"/>
    </location>
</feature>
<comment type="caution">
    <text evidence="3">The sequence shown here is derived from an EMBL/GenBank/DDBJ whole genome shotgun (WGS) entry which is preliminary data.</text>
</comment>
<evidence type="ECO:0000259" key="2">
    <source>
        <dbReference type="Pfam" id="PF24803"/>
    </source>
</evidence>
<proteinExistence type="predicted"/>
<protein>
    <recommendedName>
        <fullName evidence="2">DUF7704 domain-containing protein</fullName>
    </recommendedName>
</protein>
<organism evidence="3 4">
    <name type="scientific">Lentinula lateritia</name>
    <dbReference type="NCBI Taxonomy" id="40482"/>
    <lineage>
        <taxon>Eukaryota</taxon>
        <taxon>Fungi</taxon>
        <taxon>Dikarya</taxon>
        <taxon>Basidiomycota</taxon>
        <taxon>Agaricomycotina</taxon>
        <taxon>Agaricomycetes</taxon>
        <taxon>Agaricomycetidae</taxon>
        <taxon>Agaricales</taxon>
        <taxon>Marasmiineae</taxon>
        <taxon>Omphalotaceae</taxon>
        <taxon>Lentinula</taxon>
    </lineage>
</organism>
<feature type="transmembrane region" description="Helical" evidence="1">
    <location>
        <begin position="65"/>
        <end position="87"/>
    </location>
</feature>
<sequence length="183" mass="20775">MSNHLQALPGFYKLLFFYLEPASAIIPAPMIWLWPGAAWFHHEQIPHSNPSFPASESLDPRTAVALWQLGNCYMLVGLIVSLVFRVAEDAFRDNPVAQERIVGATLTAMAITDLLLHKIHSVLSSLIGLPTDIRYDIFSWNGITHGNITFTTFVFCVRLAWFMGVGRRRFYYGQRRPVRVIKA</sequence>
<dbReference type="PANTHER" id="PTHR37019">
    <property type="entry name" value="CHROMOSOME 1, WHOLE GENOME SHOTGUN SEQUENCE"/>
    <property type="match status" value="1"/>
</dbReference>
<feature type="transmembrane region" description="Helical" evidence="1">
    <location>
        <begin position="137"/>
        <end position="161"/>
    </location>
</feature>
<dbReference type="Pfam" id="PF24803">
    <property type="entry name" value="DUF7704"/>
    <property type="match status" value="1"/>
</dbReference>
<evidence type="ECO:0000256" key="1">
    <source>
        <dbReference type="SAM" id="Phobius"/>
    </source>
</evidence>
<keyword evidence="4" id="KW-1185">Reference proteome</keyword>
<evidence type="ECO:0000313" key="3">
    <source>
        <dbReference type="EMBL" id="KAJ4467798.1"/>
    </source>
</evidence>